<keyword evidence="2" id="KW-1185">Reference proteome</keyword>
<evidence type="ECO:0000313" key="1">
    <source>
        <dbReference type="EMBL" id="WAR23496.1"/>
    </source>
</evidence>
<protein>
    <submittedName>
        <fullName evidence="1">Uncharacterized protein</fullName>
    </submittedName>
</protein>
<dbReference type="EMBL" id="CP111024">
    <property type="protein sequence ID" value="WAR23496.1"/>
    <property type="molecule type" value="Genomic_DNA"/>
</dbReference>
<organism evidence="1 2">
    <name type="scientific">Mya arenaria</name>
    <name type="common">Soft-shell clam</name>
    <dbReference type="NCBI Taxonomy" id="6604"/>
    <lineage>
        <taxon>Eukaryota</taxon>
        <taxon>Metazoa</taxon>
        <taxon>Spiralia</taxon>
        <taxon>Lophotrochozoa</taxon>
        <taxon>Mollusca</taxon>
        <taxon>Bivalvia</taxon>
        <taxon>Autobranchia</taxon>
        <taxon>Heteroconchia</taxon>
        <taxon>Euheterodonta</taxon>
        <taxon>Imparidentia</taxon>
        <taxon>Neoheterodontei</taxon>
        <taxon>Myida</taxon>
        <taxon>Myoidea</taxon>
        <taxon>Myidae</taxon>
        <taxon>Mya</taxon>
    </lineage>
</organism>
<gene>
    <name evidence="1" type="ORF">MAR_037165</name>
</gene>
<evidence type="ECO:0000313" key="2">
    <source>
        <dbReference type="Proteomes" id="UP001164746"/>
    </source>
</evidence>
<accession>A0ABY7FS07</accession>
<reference evidence="1" key="1">
    <citation type="submission" date="2022-11" db="EMBL/GenBank/DDBJ databases">
        <title>Centuries of genome instability and evolution in soft-shell clam transmissible cancer (bioRxiv).</title>
        <authorList>
            <person name="Hart S.F.M."/>
            <person name="Yonemitsu M.A."/>
            <person name="Giersch R.M."/>
            <person name="Beal B.F."/>
            <person name="Arriagada G."/>
            <person name="Davis B.W."/>
            <person name="Ostrander E.A."/>
            <person name="Goff S.P."/>
            <person name="Metzger M.J."/>
        </authorList>
    </citation>
    <scope>NUCLEOTIDE SEQUENCE</scope>
    <source>
        <strain evidence="1">MELC-2E11</strain>
        <tissue evidence="1">Siphon/mantle</tissue>
    </source>
</reference>
<dbReference type="Proteomes" id="UP001164746">
    <property type="component" value="Chromosome 13"/>
</dbReference>
<name>A0ABY7FS07_MYAAR</name>
<proteinExistence type="predicted"/>
<sequence length="444" mass="51386">MEQQYRPLYSLLRDGRVTFPCIVTKQHAGEAEKQLLLKSRSTKRLRLVRARAIHRSNDDKQSTYTQNDFFFPLEYHGLIVEKRKQYSCITEIKHDKVREIYLEDDAELLNTDGDMSYFMPKTTEFKRTEFVRNQTDMEMWLTDESDNTYVVKEKTPLFFSSLVPVQPISIKDFLASCKSLPADVSFDEIAFIDVASHDKYEEFRRLFSCEIRIIGIEERDVFVAWEHQRRDIFSISLIPDSLAHRILVKEIIFDTSEEKEDHIGKQFQNCYFENVVSSKLYLVNVDDTTESSITVTVLQDKDDDMKHPIGEPERKSALPETRATSNGYAIGCIASGSSDTEESPAECKDLTRQTYRNESETIDNLQHTYATVSRKNVDTLKQSLPHRGNPLYGEKETFELESPYVNITVSKPIKSVVSTDCSAYETYSIPPKRCSEETLEYENC</sequence>